<dbReference type="InterPro" id="IPR011711">
    <property type="entry name" value="GntR_C"/>
</dbReference>
<dbReference type="Gene3D" id="1.20.120.530">
    <property type="entry name" value="GntR ligand-binding domain-like"/>
    <property type="match status" value="1"/>
</dbReference>
<protein>
    <submittedName>
        <fullName evidence="5">GntR family transcriptional regulator</fullName>
    </submittedName>
</protein>
<sequence>MDSRRQGSAKDYVVQELIHDIINIKLKPGEKLCEPALCERFGVSRTPFREAELELAQRKLIVVRPKIGTFVSFIDKELVEEVRHLRSVLEAELAVMACSMLTKKDIDRLWENVAVWEMYMQRGDYEKILQLDQSFHAMVYEMCGRTYWHELVESISPHFDRTTVLSFQCRPTDSILSDHKNLVEAIEKKDTGLAGQVARQHMERYSENIDTIYEQFSEYFAK</sequence>
<feature type="domain" description="HTH gntR-type" evidence="4">
    <location>
        <begin position="7"/>
        <end position="74"/>
    </location>
</feature>
<evidence type="ECO:0000313" key="6">
    <source>
        <dbReference type="Proteomes" id="UP001546774"/>
    </source>
</evidence>
<dbReference type="Pfam" id="PF00392">
    <property type="entry name" value="GntR"/>
    <property type="match status" value="1"/>
</dbReference>
<evidence type="ECO:0000259" key="4">
    <source>
        <dbReference type="PROSITE" id="PS50949"/>
    </source>
</evidence>
<dbReference type="Gene3D" id="1.10.10.10">
    <property type="entry name" value="Winged helix-like DNA-binding domain superfamily/Winged helix DNA-binding domain"/>
    <property type="match status" value="1"/>
</dbReference>
<keyword evidence="6" id="KW-1185">Reference proteome</keyword>
<dbReference type="InterPro" id="IPR036388">
    <property type="entry name" value="WH-like_DNA-bd_sf"/>
</dbReference>
<gene>
    <name evidence="5" type="ORF">WMO37_10195</name>
</gene>
<keyword evidence="1" id="KW-0805">Transcription regulation</keyword>
<dbReference type="PANTHER" id="PTHR43537">
    <property type="entry name" value="TRANSCRIPTIONAL REGULATOR, GNTR FAMILY"/>
    <property type="match status" value="1"/>
</dbReference>
<dbReference type="InterPro" id="IPR036390">
    <property type="entry name" value="WH_DNA-bd_sf"/>
</dbReference>
<comment type="caution">
    <text evidence="5">The sequence shown here is derived from an EMBL/GenBank/DDBJ whole genome shotgun (WGS) entry which is preliminary data.</text>
</comment>
<keyword evidence="2" id="KW-0238">DNA-binding</keyword>
<keyword evidence="3" id="KW-0804">Transcription</keyword>
<dbReference type="EMBL" id="JBBMFS010000008">
    <property type="protein sequence ID" value="MEQ2555374.1"/>
    <property type="molecule type" value="Genomic_DNA"/>
</dbReference>
<dbReference type="SUPFAM" id="SSF46785">
    <property type="entry name" value="Winged helix' DNA-binding domain"/>
    <property type="match status" value="1"/>
</dbReference>
<proteinExistence type="predicted"/>
<accession>A0ABV1H6P6</accession>
<evidence type="ECO:0000256" key="1">
    <source>
        <dbReference type="ARBA" id="ARBA00023015"/>
    </source>
</evidence>
<dbReference type="PROSITE" id="PS50949">
    <property type="entry name" value="HTH_GNTR"/>
    <property type="match status" value="1"/>
</dbReference>
<dbReference type="PANTHER" id="PTHR43537:SF5">
    <property type="entry name" value="UXU OPERON TRANSCRIPTIONAL REGULATOR"/>
    <property type="match status" value="1"/>
</dbReference>
<dbReference type="Pfam" id="PF07729">
    <property type="entry name" value="FCD"/>
    <property type="match status" value="1"/>
</dbReference>
<dbReference type="SMART" id="SM00895">
    <property type="entry name" value="FCD"/>
    <property type="match status" value="1"/>
</dbReference>
<organism evidence="5 6">
    <name type="scientific">Lachnospira intestinalis</name>
    <dbReference type="NCBI Taxonomy" id="3133158"/>
    <lineage>
        <taxon>Bacteria</taxon>
        <taxon>Bacillati</taxon>
        <taxon>Bacillota</taxon>
        <taxon>Clostridia</taxon>
        <taxon>Lachnospirales</taxon>
        <taxon>Lachnospiraceae</taxon>
        <taxon>Lachnospira</taxon>
    </lineage>
</organism>
<reference evidence="5" key="1">
    <citation type="submission" date="2024-03" db="EMBL/GenBank/DDBJ databases">
        <title>Human intestinal bacterial collection.</title>
        <authorList>
            <person name="Pauvert C."/>
            <person name="Hitch T.C.A."/>
            <person name="Clavel T."/>
        </authorList>
    </citation>
    <scope>NUCLEOTIDE SEQUENCE [LARGE SCALE GENOMIC DNA]</scope>
    <source>
        <strain evidence="5">CLA-AA-H89B</strain>
    </source>
</reference>
<dbReference type="InterPro" id="IPR000524">
    <property type="entry name" value="Tscrpt_reg_HTH_GntR"/>
</dbReference>
<dbReference type="Proteomes" id="UP001546774">
    <property type="component" value="Unassembled WGS sequence"/>
</dbReference>
<dbReference type="InterPro" id="IPR008920">
    <property type="entry name" value="TF_FadR/GntR_C"/>
</dbReference>
<evidence type="ECO:0000313" key="5">
    <source>
        <dbReference type="EMBL" id="MEQ2555374.1"/>
    </source>
</evidence>
<name>A0ABV1H6P6_9FIRM</name>
<dbReference type="CDD" id="cd07377">
    <property type="entry name" value="WHTH_GntR"/>
    <property type="match status" value="1"/>
</dbReference>
<evidence type="ECO:0000256" key="3">
    <source>
        <dbReference type="ARBA" id="ARBA00023163"/>
    </source>
</evidence>
<evidence type="ECO:0000256" key="2">
    <source>
        <dbReference type="ARBA" id="ARBA00023125"/>
    </source>
</evidence>
<dbReference type="SMART" id="SM00345">
    <property type="entry name" value="HTH_GNTR"/>
    <property type="match status" value="1"/>
</dbReference>
<dbReference type="SUPFAM" id="SSF48008">
    <property type="entry name" value="GntR ligand-binding domain-like"/>
    <property type="match status" value="1"/>
</dbReference>